<organism evidence="1 2">
    <name type="scientific">Trichonephila clavipes</name>
    <name type="common">Golden silk orbweaver</name>
    <name type="synonym">Nephila clavipes</name>
    <dbReference type="NCBI Taxonomy" id="2585209"/>
    <lineage>
        <taxon>Eukaryota</taxon>
        <taxon>Metazoa</taxon>
        <taxon>Ecdysozoa</taxon>
        <taxon>Arthropoda</taxon>
        <taxon>Chelicerata</taxon>
        <taxon>Arachnida</taxon>
        <taxon>Araneae</taxon>
        <taxon>Araneomorphae</taxon>
        <taxon>Entelegynae</taxon>
        <taxon>Araneoidea</taxon>
        <taxon>Nephilidae</taxon>
        <taxon>Trichonephila</taxon>
    </lineage>
</organism>
<evidence type="ECO:0000313" key="2">
    <source>
        <dbReference type="Proteomes" id="UP000887159"/>
    </source>
</evidence>
<keyword evidence="2" id="KW-1185">Reference proteome</keyword>
<protein>
    <submittedName>
        <fullName evidence="1">Uncharacterized protein</fullName>
    </submittedName>
</protein>
<dbReference type="EMBL" id="BMAU01021338">
    <property type="protein sequence ID" value="GFY16233.1"/>
    <property type="molecule type" value="Genomic_DNA"/>
</dbReference>
<dbReference type="Proteomes" id="UP000887159">
    <property type="component" value="Unassembled WGS sequence"/>
</dbReference>
<comment type="caution">
    <text evidence="1">The sequence shown here is derived from an EMBL/GenBank/DDBJ whole genome shotgun (WGS) entry which is preliminary data.</text>
</comment>
<reference evidence="1" key="1">
    <citation type="submission" date="2020-08" db="EMBL/GenBank/DDBJ databases">
        <title>Multicomponent nature underlies the extraordinary mechanical properties of spider dragline silk.</title>
        <authorList>
            <person name="Kono N."/>
            <person name="Nakamura H."/>
            <person name="Mori M."/>
            <person name="Yoshida Y."/>
            <person name="Ohtoshi R."/>
            <person name="Malay A.D."/>
            <person name="Moran D.A.P."/>
            <person name="Tomita M."/>
            <person name="Numata K."/>
            <person name="Arakawa K."/>
        </authorList>
    </citation>
    <scope>NUCLEOTIDE SEQUENCE</scope>
</reference>
<gene>
    <name evidence="1" type="ORF">TNCV_2348781</name>
</gene>
<dbReference type="AlphaFoldDB" id="A0A8X6T0N2"/>
<name>A0A8X6T0N2_TRICX</name>
<proteinExistence type="predicted"/>
<accession>A0A8X6T0N2</accession>
<evidence type="ECO:0000313" key="1">
    <source>
        <dbReference type="EMBL" id="GFY16233.1"/>
    </source>
</evidence>
<sequence length="86" mass="9782">MVSPNTNLTIVMLQAERNSTVNIMFHSIVHDHRHRTISGVNSYDTESMVSEAVNALRTFHLLQSTSNGASRYQMMRNRQNRLGYGS</sequence>